<accession>A0AAX2DFU0</accession>
<feature type="domain" description="HTH araC/xylS-type" evidence="5">
    <location>
        <begin position="216"/>
        <end position="314"/>
    </location>
</feature>
<dbReference type="Gene3D" id="1.10.10.60">
    <property type="entry name" value="Homeodomain-like"/>
    <property type="match status" value="1"/>
</dbReference>
<dbReference type="InterPro" id="IPR050204">
    <property type="entry name" value="AraC_XylS_family_regulators"/>
</dbReference>
<comment type="function">
    <text evidence="4">Regulatory protein of the TOL plasmid xyl operons. XylS activates the xylXYZLTEGFJQKIH operon required for the degradation of toluene, m-xylene and p-xylene.</text>
</comment>
<dbReference type="NCBIfam" id="NF007243">
    <property type="entry name" value="PRK09685.1"/>
    <property type="match status" value="1"/>
</dbReference>
<dbReference type="AlphaFoldDB" id="A0AAX2DFU0"/>
<evidence type="ECO:0000256" key="2">
    <source>
        <dbReference type="ARBA" id="ARBA00023125"/>
    </source>
</evidence>
<evidence type="ECO:0000256" key="1">
    <source>
        <dbReference type="ARBA" id="ARBA00023015"/>
    </source>
</evidence>
<dbReference type="PANTHER" id="PTHR46796:SF10">
    <property type="entry name" value="TRANSCRIPTIONAL ACTIVATOR FEAR"/>
    <property type="match status" value="1"/>
</dbReference>
<dbReference type="PANTHER" id="PTHR46796">
    <property type="entry name" value="HTH-TYPE TRANSCRIPTIONAL ACTIVATOR RHAS-RELATED"/>
    <property type="match status" value="1"/>
</dbReference>
<dbReference type="PROSITE" id="PS01124">
    <property type="entry name" value="HTH_ARAC_FAMILY_2"/>
    <property type="match status" value="1"/>
</dbReference>
<dbReference type="SMART" id="SM00342">
    <property type="entry name" value="HTH_ARAC"/>
    <property type="match status" value="1"/>
</dbReference>
<evidence type="ECO:0000259" key="5">
    <source>
        <dbReference type="PROSITE" id="PS01124"/>
    </source>
</evidence>
<sequence length="317" mass="35636">MNTACHPTNLFLGHQGFEAWHGDLSANCGTFHVEPPLQSGIEEFRGAVTPVDDEHSLVKGARIISNCRQVHRSQRDIRQDDKDFFFLVMQLDGQATACQPGTQTILHRGDLVLLDVSRPCEFRFEGWSDQVSVILPRKSVLQRFREHQLQINHRIDAASPMGRMSGLLLQQLIGNPGMSEPETRATLEAIITLLRPAIGSAGDHPTSPRADTATLLKARALIDRQLTQENLTPEYLASTLGVSLRNLHRIFSQGDMTVSRYILERRLQHCAEQIKQSDTKIMSIALSSGFKDFSHFSRAFKRHFGSSPSDYRHQPYA</sequence>
<dbReference type="Proteomes" id="UP000183772">
    <property type="component" value="Chromosome I"/>
</dbReference>
<dbReference type="Pfam" id="PF14525">
    <property type="entry name" value="AraC_binding_2"/>
    <property type="match status" value="1"/>
</dbReference>
<keyword evidence="7" id="KW-1185">Reference proteome</keyword>
<gene>
    <name evidence="6" type="ORF">SAMN05216476_4025</name>
</gene>
<evidence type="ECO:0000313" key="6">
    <source>
        <dbReference type="EMBL" id="SDU65505.1"/>
    </source>
</evidence>
<dbReference type="InterPro" id="IPR035418">
    <property type="entry name" value="AraC-bd_2"/>
</dbReference>
<name>A0AAX2DFU0_9PSED</name>
<evidence type="ECO:0000256" key="3">
    <source>
        <dbReference type="ARBA" id="ARBA00023163"/>
    </source>
</evidence>
<reference evidence="6 7" key="1">
    <citation type="submission" date="2016-10" db="EMBL/GenBank/DDBJ databases">
        <authorList>
            <person name="Varghese N."/>
            <person name="Submissions S."/>
        </authorList>
    </citation>
    <scope>NUCLEOTIDE SEQUENCE [LARGE SCALE GENOMIC DNA]</scope>
    <source>
        <strain evidence="6 7">DSM 16733</strain>
    </source>
</reference>
<protein>
    <submittedName>
        <fullName evidence="6">AraC family transcriptional regulator, positive regulator of tynA and feaB</fullName>
    </submittedName>
</protein>
<dbReference type="GO" id="GO:0043565">
    <property type="term" value="F:sequence-specific DNA binding"/>
    <property type="evidence" value="ECO:0007669"/>
    <property type="project" value="InterPro"/>
</dbReference>
<dbReference type="InterPro" id="IPR020449">
    <property type="entry name" value="Tscrpt_reg_AraC-type_HTH"/>
</dbReference>
<dbReference type="InterPro" id="IPR018060">
    <property type="entry name" value="HTH_AraC"/>
</dbReference>
<dbReference type="RefSeq" id="WP_052126463.1">
    <property type="nucleotide sequence ID" value="NZ_CAKKMJ010000002.1"/>
</dbReference>
<dbReference type="GeneID" id="76214080"/>
<dbReference type="EMBL" id="LT629790">
    <property type="protein sequence ID" value="SDU65505.1"/>
    <property type="molecule type" value="Genomic_DNA"/>
</dbReference>
<dbReference type="InterPro" id="IPR009057">
    <property type="entry name" value="Homeodomain-like_sf"/>
</dbReference>
<dbReference type="GO" id="GO:0003700">
    <property type="term" value="F:DNA-binding transcription factor activity"/>
    <property type="evidence" value="ECO:0007669"/>
    <property type="project" value="InterPro"/>
</dbReference>
<evidence type="ECO:0000313" key="7">
    <source>
        <dbReference type="Proteomes" id="UP000183772"/>
    </source>
</evidence>
<evidence type="ECO:0000256" key="4">
    <source>
        <dbReference type="ARBA" id="ARBA00037345"/>
    </source>
</evidence>
<keyword evidence="1" id="KW-0805">Transcription regulation</keyword>
<keyword evidence="2" id="KW-0238">DNA-binding</keyword>
<keyword evidence="3" id="KW-0804">Transcription</keyword>
<dbReference type="SUPFAM" id="SSF46689">
    <property type="entry name" value="Homeodomain-like"/>
    <property type="match status" value="1"/>
</dbReference>
<proteinExistence type="predicted"/>
<dbReference type="PRINTS" id="PR00032">
    <property type="entry name" value="HTHARAC"/>
</dbReference>
<organism evidence="6 7">
    <name type="scientific">Pseudomonas mediterranea</name>
    <dbReference type="NCBI Taxonomy" id="183795"/>
    <lineage>
        <taxon>Bacteria</taxon>
        <taxon>Pseudomonadati</taxon>
        <taxon>Pseudomonadota</taxon>
        <taxon>Gammaproteobacteria</taxon>
        <taxon>Pseudomonadales</taxon>
        <taxon>Pseudomonadaceae</taxon>
        <taxon>Pseudomonas</taxon>
    </lineage>
</organism>
<dbReference type="Pfam" id="PF12833">
    <property type="entry name" value="HTH_18"/>
    <property type="match status" value="1"/>
</dbReference>